<evidence type="ECO:0000256" key="3">
    <source>
        <dbReference type="SAM" id="MobiDB-lite"/>
    </source>
</evidence>
<dbReference type="Pfam" id="PF08881">
    <property type="entry name" value="CVNH"/>
    <property type="match status" value="1"/>
</dbReference>
<dbReference type="GO" id="GO:0003723">
    <property type="term" value="F:RNA binding"/>
    <property type="evidence" value="ECO:0007669"/>
    <property type="project" value="UniProtKB-UniRule"/>
</dbReference>
<evidence type="ECO:0000259" key="5">
    <source>
        <dbReference type="SMART" id="SM01111"/>
    </source>
</evidence>
<dbReference type="PANTHER" id="PTHR10288">
    <property type="entry name" value="KH DOMAIN CONTAINING RNA BINDING PROTEIN"/>
    <property type="match status" value="1"/>
</dbReference>
<gene>
    <name evidence="6" type="ORF">EJ06DRAFT_88005</name>
</gene>
<protein>
    <recommendedName>
        <fullName evidence="8">K Homology domain-containing protein</fullName>
    </recommendedName>
</protein>
<dbReference type="CDD" id="cd00105">
    <property type="entry name" value="KH-I"/>
    <property type="match status" value="2"/>
</dbReference>
<feature type="region of interest" description="Disordered" evidence="3">
    <location>
        <begin position="176"/>
        <end position="220"/>
    </location>
</feature>
<dbReference type="InterPro" id="IPR036612">
    <property type="entry name" value="KH_dom_type_1_sf"/>
</dbReference>
<feature type="domain" description="Cyanovirin-N" evidence="5">
    <location>
        <begin position="370"/>
        <end position="457"/>
    </location>
</feature>
<dbReference type="SUPFAM" id="SSF54791">
    <property type="entry name" value="Eukaryotic type KH-domain (KH-domain type I)"/>
    <property type="match status" value="1"/>
</dbReference>
<dbReference type="SMART" id="SM01111">
    <property type="entry name" value="CVNH"/>
    <property type="match status" value="1"/>
</dbReference>
<dbReference type="OrthoDB" id="5204190at2759"/>
<name>A0A6G1HS21_9PEZI</name>
<dbReference type="PROSITE" id="PS50084">
    <property type="entry name" value="KH_TYPE_1"/>
    <property type="match status" value="1"/>
</dbReference>
<feature type="domain" description="K Homology" evidence="4">
    <location>
        <begin position="98"/>
        <end position="169"/>
    </location>
</feature>
<feature type="region of interest" description="Disordered" evidence="3">
    <location>
        <begin position="72"/>
        <end position="101"/>
    </location>
</feature>
<evidence type="ECO:0008006" key="8">
    <source>
        <dbReference type="Google" id="ProtNLM"/>
    </source>
</evidence>
<feature type="compositionally biased region" description="Polar residues" evidence="3">
    <location>
        <begin position="186"/>
        <end position="197"/>
    </location>
</feature>
<keyword evidence="7" id="KW-1185">Reference proteome</keyword>
<dbReference type="Proteomes" id="UP000799640">
    <property type="component" value="Unassembled WGS sequence"/>
</dbReference>
<evidence type="ECO:0000256" key="2">
    <source>
        <dbReference type="PROSITE-ProRule" id="PRU00117"/>
    </source>
</evidence>
<dbReference type="SMART" id="SM00322">
    <property type="entry name" value="KH"/>
    <property type="match status" value="2"/>
</dbReference>
<sequence>MVMKPTPSPSVDATSASDPAPQPAVPHGFRSYTRGVYSDAYTGHQDVGREFPAATGYSLPVRLPYPLNNRDNFIIVPPSEPQPSDAKPAAAQQPLQEDDREEQMMVPDRTIGLIVGRGGQTIADLQQRSGCDINILGAHKSNNGLRPINIIGPVAYRAAAKELIMEIVDNERINTLPQATAPPNPTELSQALATSAPPSEPPPRDANPAAAQQPLQEDENQEQIMVPHWAFGLLGLDSQTFADLRERSGCGISIIWADEDINGLRPVINLIGTEANRAYAKELIMDIIDNAGLNTAPQATAPPRPNELSQESAPPNYVAYLRQYVAGVRQVPLAQEPEPPSHELPVPIVEPHMPALAPGSDPVVGPKRGNFSHTSRDIRIGTSQDRTSQNWNCTLSARCRCVQGEHYWSELSLNRWLANNDGTFAWVGPEDADGNFMASAKVELDERIENVNGELVFMEQ</sequence>
<dbReference type="InterPro" id="IPR011058">
    <property type="entry name" value="Cyanovirin-N"/>
</dbReference>
<dbReference type="InterPro" id="IPR004088">
    <property type="entry name" value="KH_dom_type_1"/>
</dbReference>
<dbReference type="Pfam" id="PF00013">
    <property type="entry name" value="KH_1"/>
    <property type="match status" value="1"/>
</dbReference>
<dbReference type="InterPro" id="IPR036673">
    <property type="entry name" value="Cyanovirin-N_sf"/>
</dbReference>
<proteinExistence type="predicted"/>
<organism evidence="6 7">
    <name type="scientific">Trichodelitschia bisporula</name>
    <dbReference type="NCBI Taxonomy" id="703511"/>
    <lineage>
        <taxon>Eukaryota</taxon>
        <taxon>Fungi</taxon>
        <taxon>Dikarya</taxon>
        <taxon>Ascomycota</taxon>
        <taxon>Pezizomycotina</taxon>
        <taxon>Dothideomycetes</taxon>
        <taxon>Dothideomycetes incertae sedis</taxon>
        <taxon>Phaeotrichales</taxon>
        <taxon>Phaeotrichaceae</taxon>
        <taxon>Trichodelitschia</taxon>
    </lineage>
</organism>
<accession>A0A6G1HS21</accession>
<evidence type="ECO:0000313" key="7">
    <source>
        <dbReference type="Proteomes" id="UP000799640"/>
    </source>
</evidence>
<feature type="domain" description="K Homology" evidence="4">
    <location>
        <begin position="218"/>
        <end position="289"/>
    </location>
</feature>
<keyword evidence="2" id="KW-0694">RNA-binding</keyword>
<dbReference type="EMBL" id="ML996699">
    <property type="protein sequence ID" value="KAF2398666.1"/>
    <property type="molecule type" value="Genomic_DNA"/>
</dbReference>
<dbReference type="Gene3D" id="3.30.310.210">
    <property type="match status" value="1"/>
</dbReference>
<feature type="region of interest" description="Disordered" evidence="3">
    <location>
        <begin position="1"/>
        <end position="30"/>
    </location>
</feature>
<keyword evidence="1" id="KW-0677">Repeat</keyword>
<dbReference type="InterPro" id="IPR004087">
    <property type="entry name" value="KH_dom"/>
</dbReference>
<evidence type="ECO:0000313" key="6">
    <source>
        <dbReference type="EMBL" id="KAF2398666.1"/>
    </source>
</evidence>
<dbReference type="AlphaFoldDB" id="A0A6G1HS21"/>
<reference evidence="6" key="1">
    <citation type="journal article" date="2020" name="Stud. Mycol.">
        <title>101 Dothideomycetes genomes: a test case for predicting lifestyles and emergence of pathogens.</title>
        <authorList>
            <person name="Haridas S."/>
            <person name="Albert R."/>
            <person name="Binder M."/>
            <person name="Bloem J."/>
            <person name="Labutti K."/>
            <person name="Salamov A."/>
            <person name="Andreopoulos B."/>
            <person name="Baker S."/>
            <person name="Barry K."/>
            <person name="Bills G."/>
            <person name="Bluhm B."/>
            <person name="Cannon C."/>
            <person name="Castanera R."/>
            <person name="Culley D."/>
            <person name="Daum C."/>
            <person name="Ezra D."/>
            <person name="Gonzalez J."/>
            <person name="Henrissat B."/>
            <person name="Kuo A."/>
            <person name="Liang C."/>
            <person name="Lipzen A."/>
            <person name="Lutzoni F."/>
            <person name="Magnuson J."/>
            <person name="Mondo S."/>
            <person name="Nolan M."/>
            <person name="Ohm R."/>
            <person name="Pangilinan J."/>
            <person name="Park H.-J."/>
            <person name="Ramirez L."/>
            <person name="Alfaro M."/>
            <person name="Sun H."/>
            <person name="Tritt A."/>
            <person name="Yoshinaga Y."/>
            <person name="Zwiers L.-H."/>
            <person name="Turgeon B."/>
            <person name="Goodwin S."/>
            <person name="Spatafora J."/>
            <person name="Crous P."/>
            <person name="Grigoriev I."/>
        </authorList>
    </citation>
    <scope>NUCLEOTIDE SEQUENCE</scope>
    <source>
        <strain evidence="6">CBS 262.69</strain>
    </source>
</reference>
<dbReference type="Gene3D" id="2.30.60.10">
    <property type="entry name" value="Cyanovirin-N"/>
    <property type="match status" value="1"/>
</dbReference>
<evidence type="ECO:0000256" key="1">
    <source>
        <dbReference type="ARBA" id="ARBA00022737"/>
    </source>
</evidence>
<evidence type="ECO:0000259" key="4">
    <source>
        <dbReference type="SMART" id="SM00322"/>
    </source>
</evidence>
<dbReference type="SUPFAM" id="SSF51322">
    <property type="entry name" value="Cyanovirin-N"/>
    <property type="match status" value="1"/>
</dbReference>